<dbReference type="OrthoDB" id="5859291at2759"/>
<gene>
    <name evidence="1" type="ORF">CUNI_LOCUS16144</name>
</gene>
<reference evidence="1" key="1">
    <citation type="submission" date="2021-04" db="EMBL/GenBank/DDBJ databases">
        <authorList>
            <consortium name="Molecular Ecology Group"/>
        </authorList>
    </citation>
    <scope>NUCLEOTIDE SEQUENCE</scope>
</reference>
<comment type="caution">
    <text evidence="1">The sequence shown here is derived from an EMBL/GenBank/DDBJ whole genome shotgun (WGS) entry which is preliminary data.</text>
</comment>
<accession>A0A8S3ZTP8</accession>
<protein>
    <recommendedName>
        <fullName evidence="3">ATP synthase subunit s, mitochondrial</fullName>
    </recommendedName>
</protein>
<evidence type="ECO:0000313" key="1">
    <source>
        <dbReference type="EMBL" id="CAG5130586.1"/>
    </source>
</evidence>
<feature type="non-terminal residue" evidence="1">
    <location>
        <position position="222"/>
    </location>
</feature>
<sequence length="222" mass="25364">HTRLLRCLASRSNKLSPTVLSPHRLHLQFVYQTRQFWGVDVAFNKVDEERVKLAGPDRAAAEWVLRNGGAIKWTTSTKKLADYNMLPSTDFEHYKLEEIDLTATDVIGLGFAHLKDLKHLKKVVMHGVRSAGDDALAYLHHVQDTLEHLEISRCPMITEKGLLKHLSEMKKLRHLVIYDLIEIRNLQAVVDSLQKAMPWCTIDTTNPWLTKPADDVPDSQKN</sequence>
<evidence type="ECO:0000313" key="2">
    <source>
        <dbReference type="Proteomes" id="UP000678393"/>
    </source>
</evidence>
<evidence type="ECO:0008006" key="3">
    <source>
        <dbReference type="Google" id="ProtNLM"/>
    </source>
</evidence>
<proteinExistence type="predicted"/>
<dbReference type="Gene3D" id="3.80.10.10">
    <property type="entry name" value="Ribonuclease Inhibitor"/>
    <property type="match status" value="1"/>
</dbReference>
<dbReference type="InterPro" id="IPR032675">
    <property type="entry name" value="LRR_dom_sf"/>
</dbReference>
<organism evidence="1 2">
    <name type="scientific">Candidula unifasciata</name>
    <dbReference type="NCBI Taxonomy" id="100452"/>
    <lineage>
        <taxon>Eukaryota</taxon>
        <taxon>Metazoa</taxon>
        <taxon>Spiralia</taxon>
        <taxon>Lophotrochozoa</taxon>
        <taxon>Mollusca</taxon>
        <taxon>Gastropoda</taxon>
        <taxon>Heterobranchia</taxon>
        <taxon>Euthyneura</taxon>
        <taxon>Panpulmonata</taxon>
        <taxon>Eupulmonata</taxon>
        <taxon>Stylommatophora</taxon>
        <taxon>Helicina</taxon>
        <taxon>Helicoidea</taxon>
        <taxon>Geomitridae</taxon>
        <taxon>Candidula</taxon>
    </lineage>
</organism>
<name>A0A8S3ZTP8_9EUPU</name>
<dbReference type="EMBL" id="CAJHNH020004123">
    <property type="protein sequence ID" value="CAG5130586.1"/>
    <property type="molecule type" value="Genomic_DNA"/>
</dbReference>
<dbReference type="SUPFAM" id="SSF52047">
    <property type="entry name" value="RNI-like"/>
    <property type="match status" value="1"/>
</dbReference>
<dbReference type="AlphaFoldDB" id="A0A8S3ZTP8"/>
<dbReference type="Proteomes" id="UP000678393">
    <property type="component" value="Unassembled WGS sequence"/>
</dbReference>
<keyword evidence="2" id="KW-1185">Reference proteome</keyword>